<dbReference type="EMBL" id="LR778175">
    <property type="protein sequence ID" value="CAB1275352.1"/>
    <property type="molecule type" value="Genomic_DNA"/>
</dbReference>
<gene>
    <name evidence="2" type="ORF">NSCAC_0624</name>
</gene>
<organism evidence="2 3">
    <name type="scientific">Candidatus Nitrosacidococcus tergens</name>
    <dbReference type="NCBI Taxonomy" id="553981"/>
    <lineage>
        <taxon>Bacteria</taxon>
        <taxon>Pseudomonadati</taxon>
        <taxon>Pseudomonadota</taxon>
        <taxon>Gammaproteobacteria</taxon>
        <taxon>Chromatiales</taxon>
        <taxon>Chromatiaceae</taxon>
        <taxon>Candidatus Nitrosacidococcus</taxon>
    </lineage>
</organism>
<name>A0A7G1Q8Y2_9GAMM</name>
<dbReference type="Pfam" id="PF13287">
    <property type="entry name" value="Fn3_assoc"/>
    <property type="match status" value="1"/>
</dbReference>
<dbReference type="InterPro" id="IPR026876">
    <property type="entry name" value="Fn3_assoc_repeat"/>
</dbReference>
<dbReference type="AlphaFoldDB" id="A0A7G1Q8Y2"/>
<sequence>MNYKIKVLLLISLFSTTSLKAETTSQAILEQKITIPNPDEVAFSQPSGFYEKEFKLSLSHPDSNVKIYYTLDGSEPDPNNLKGSTYRYKNNYEQPPNKPKDNFLYHRYKTYQYTRPILIKDRSHDPDRISQISTTFDEKPDYFPQPWWGAWKAYDTNKIKKIAKGTPVRAIAVNELGIKSPIATHTFFIGSQESFDLPIIALTVPEKDLFDYDEGIFVAGRDYDDWLATEPEQLKLSRASSTPANWHRRGKHVKVTIEQISQNRLSPSLNVELKIHGNGSRMDSYKSFRIYFKEKQSLKGFVPNGEKLTGLRLNFRHDGIPHGIIRSSNFVTDTAAQRIIEGLSFGTQNSYGYRNIFLNGEYYGIRNIRDVKDNRYVSHFYHLPHRKKIEILSNKANNEVPSNKDLPALLKGNFAQWDELNQAFSQKENQNLDFAQKYIDIDSFIDYYIAEIFLANTDWPQNNYAFWKYIGEHNKNNPATDGRYRWLIYDLDATFLEIYNKSLERAAVTNSELYPFTFIFSTLLKNPEFKERFITRFSDLMNTTFVPERMVNVVENTKREVEKELPRHIQRWKYPLSIEEWEKSINLMIGFAQQRPAIQYQQLQSFFELSGTYQLKIDVNDSDFGALKVNTLHLGLKDNELTKPVAASCPAVLMDKVLAFPWQGKYFKNLSLKLEAIPKSGYVFSHWQGAGLTDEQTIHPILELQPEADLKLIAVFERVS</sequence>
<feature type="chain" id="PRO_5028798583" evidence="1">
    <location>
        <begin position="21"/>
        <end position="720"/>
    </location>
</feature>
<dbReference type="Proteomes" id="UP000516072">
    <property type="component" value="Chromosome"/>
</dbReference>
<protein>
    <submittedName>
        <fullName evidence="2">Putative Spore coat protein CotH</fullName>
    </submittedName>
</protein>
<feature type="signal peptide" evidence="1">
    <location>
        <begin position="1"/>
        <end position="20"/>
    </location>
</feature>
<dbReference type="Pfam" id="PF08757">
    <property type="entry name" value="CotH"/>
    <property type="match status" value="1"/>
</dbReference>
<dbReference type="InterPro" id="IPR014867">
    <property type="entry name" value="Spore_coat_CotH_CotH2/3/7"/>
</dbReference>
<evidence type="ECO:0000313" key="2">
    <source>
        <dbReference type="EMBL" id="CAB1275352.1"/>
    </source>
</evidence>
<keyword evidence="2" id="KW-0167">Capsid protein</keyword>
<keyword evidence="3" id="KW-1185">Reference proteome</keyword>
<proteinExistence type="predicted"/>
<keyword evidence="2" id="KW-0946">Virion</keyword>
<evidence type="ECO:0000256" key="1">
    <source>
        <dbReference type="SAM" id="SignalP"/>
    </source>
</evidence>
<reference evidence="2 3" key="1">
    <citation type="submission" date="2020-03" db="EMBL/GenBank/DDBJ databases">
        <authorList>
            <person name="Picone N."/>
        </authorList>
    </citation>
    <scope>NUCLEOTIDE SEQUENCE [LARGE SCALE GENOMIC DNA]</scope>
    <source>
        <strain evidence="2">NSCAC1</strain>
    </source>
</reference>
<keyword evidence="1" id="KW-0732">Signal</keyword>
<dbReference type="KEGG" id="ntg:NSCAC_0624"/>
<evidence type="ECO:0000313" key="3">
    <source>
        <dbReference type="Proteomes" id="UP000516072"/>
    </source>
</evidence>
<accession>A0A7G1Q8Y2</accession>
<dbReference type="RefSeq" id="WP_197744964.1">
    <property type="nucleotide sequence ID" value="NZ_LR778175.1"/>
</dbReference>